<evidence type="ECO:0000313" key="6">
    <source>
        <dbReference type="Proteomes" id="UP000183245"/>
    </source>
</evidence>
<sequence>MEMKLWGAFEYRFLFCAAAIAAVLLFDLIWYGRRWFFRRKKAVGHRNAEKKVSAKRSTADLLQLFAVPAGSLLILVMGYLGIVRIWSVLPAVSSTYPLFGEATDSYGHPVEFIFNVPVDTHKLSKNISPEVEGTWKFDTYAFWLPFSRHLSFTPDSTFLPGQKVMIYLAYMADPFHPAAGEEYLLEYTAPLMPSVASSSPVTGALDVPVDTRVEFSLDIPYGPQVRWQATVDPLVEFSFDQSDPGLVAVVFSKVLNQSTAYTVTLTRTPQLFTFATGETADQGAPEAAAVTVFTTVRVPGVASFTPSGEGVLTSAPVVLTFDARMDTASVEPALQVDPLTAGSFAWDETGTVATFTHDPFAKDTVYTVKLAPGIRTLVGGRLEQEAVFSFQTVGVVKVVSTSPGSGAGGIGTTTPIIISFNQAVDLSSAQDAFSLSPAMAGSFAWDGNTMTYSPNGYDYGTTYTYRVAAGVRSIEGLDSVDAVSDSFTTQPQRVLLDVPYIAQGQTGDGAKSCNIVAAQILLAYRGVFVSTTDLRNEIGYQEPYDGSNHTGGNPHLGFTPNYGTYWEPVAAEVNRYRTGRFLPEGDLTALLTEVANGNPVMIWGQNGVSTPTRLTWTTPDGTVVTGVNGLHSVVVRGFTGTPGNPTRIYLNDPWYGQTNVAPSTFMTRWYFNVAMVVD</sequence>
<feature type="domain" description="SbsA Ig-like" evidence="3">
    <location>
        <begin position="299"/>
        <end position="392"/>
    </location>
</feature>
<evidence type="ECO:0000256" key="2">
    <source>
        <dbReference type="SAM" id="Phobius"/>
    </source>
</evidence>
<dbReference type="Gene3D" id="3.90.70.10">
    <property type="entry name" value="Cysteine proteinases"/>
    <property type="match status" value="1"/>
</dbReference>
<dbReference type="AlphaFoldDB" id="A0A1J5IGY3"/>
<feature type="transmembrane region" description="Helical" evidence="2">
    <location>
        <begin position="61"/>
        <end position="86"/>
    </location>
</feature>
<dbReference type="Pfam" id="PF13529">
    <property type="entry name" value="Peptidase_C39_2"/>
    <property type="match status" value="1"/>
</dbReference>
<accession>A0A1J5IGY3</accession>
<dbReference type="Gene3D" id="2.60.40.3710">
    <property type="match status" value="2"/>
</dbReference>
<dbReference type="Proteomes" id="UP000183245">
    <property type="component" value="Unassembled WGS sequence"/>
</dbReference>
<keyword evidence="2" id="KW-1133">Transmembrane helix</keyword>
<dbReference type="Pfam" id="PF13205">
    <property type="entry name" value="Big_5"/>
    <property type="match status" value="2"/>
</dbReference>
<dbReference type="PANTHER" id="PTHR37806:SF1">
    <property type="entry name" value="PEPTIDASE C39-LIKE DOMAIN-CONTAINING PROTEIN"/>
    <property type="match status" value="1"/>
</dbReference>
<evidence type="ECO:0000259" key="4">
    <source>
        <dbReference type="Pfam" id="PF13529"/>
    </source>
</evidence>
<dbReference type="InterPro" id="IPR039564">
    <property type="entry name" value="Peptidase_C39-like"/>
</dbReference>
<proteinExistence type="predicted"/>
<keyword evidence="2" id="KW-0472">Membrane</keyword>
<dbReference type="EMBL" id="MNZT01000088">
    <property type="protein sequence ID" value="OIP96345.1"/>
    <property type="molecule type" value="Genomic_DNA"/>
</dbReference>
<protein>
    <recommendedName>
        <fullName evidence="7">SbsA Ig-like domain-containing protein</fullName>
    </recommendedName>
</protein>
<evidence type="ECO:0008006" key="7">
    <source>
        <dbReference type="Google" id="ProtNLM"/>
    </source>
</evidence>
<evidence type="ECO:0000259" key="3">
    <source>
        <dbReference type="Pfam" id="PF13205"/>
    </source>
</evidence>
<feature type="transmembrane region" description="Helical" evidence="2">
    <location>
        <begin position="12"/>
        <end position="31"/>
    </location>
</feature>
<comment type="caution">
    <text evidence="5">The sequence shown here is derived from an EMBL/GenBank/DDBJ whole genome shotgun (WGS) entry which is preliminary data.</text>
</comment>
<evidence type="ECO:0000256" key="1">
    <source>
        <dbReference type="ARBA" id="ARBA00022729"/>
    </source>
</evidence>
<gene>
    <name evidence="5" type="ORF">AUK40_05115</name>
</gene>
<name>A0A1J5IGY3_9BACT</name>
<keyword evidence="2" id="KW-0812">Transmembrane</keyword>
<feature type="domain" description="SbsA Ig-like" evidence="3">
    <location>
        <begin position="397"/>
        <end position="489"/>
    </location>
</feature>
<evidence type="ECO:0000313" key="5">
    <source>
        <dbReference type="EMBL" id="OIP96345.1"/>
    </source>
</evidence>
<keyword evidence="1" id="KW-0732">Signal</keyword>
<reference evidence="5 6" key="1">
    <citation type="journal article" date="2016" name="Environ. Microbiol.">
        <title>Genomic resolution of a cold subsurface aquifer community provides metabolic insights for novel microbes adapted to high CO concentrations.</title>
        <authorList>
            <person name="Probst A.J."/>
            <person name="Castelle C.J."/>
            <person name="Singh A."/>
            <person name="Brown C.T."/>
            <person name="Anantharaman K."/>
            <person name="Sharon I."/>
            <person name="Hug L.A."/>
            <person name="Burstein D."/>
            <person name="Emerson J.B."/>
            <person name="Thomas B.C."/>
            <person name="Banfield J.F."/>
        </authorList>
    </citation>
    <scope>NUCLEOTIDE SEQUENCE [LARGE SCALE GENOMIC DNA]</scope>
    <source>
        <strain evidence="5">CG2_30_54_11</strain>
    </source>
</reference>
<dbReference type="PANTHER" id="PTHR37806">
    <property type="entry name" value="LMO0724 PROTEIN"/>
    <property type="match status" value="1"/>
</dbReference>
<dbReference type="STRING" id="1817892.AUK40_05115"/>
<feature type="domain" description="Peptidase C39-like" evidence="4">
    <location>
        <begin position="496"/>
        <end position="654"/>
    </location>
</feature>
<dbReference type="InterPro" id="IPR032812">
    <property type="entry name" value="SbsA_Ig"/>
</dbReference>
<organism evidence="5 6">
    <name type="scientific">Candidatus Wirthbacteria bacterium CG2_30_54_11</name>
    <dbReference type="NCBI Taxonomy" id="1817892"/>
    <lineage>
        <taxon>Bacteria</taxon>
        <taxon>Candidatus Wirthbacteria</taxon>
    </lineage>
</organism>